<dbReference type="CDD" id="cd09627">
    <property type="entry name" value="DOMON_murB_like"/>
    <property type="match status" value="1"/>
</dbReference>
<feature type="region of interest" description="Disordered" evidence="1">
    <location>
        <begin position="1"/>
        <end position="38"/>
    </location>
</feature>
<gene>
    <name evidence="2" type="ORF">GX576_16025</name>
</gene>
<dbReference type="Gene3D" id="2.60.40.1190">
    <property type="match status" value="1"/>
</dbReference>
<protein>
    <submittedName>
        <fullName evidence="2">DOMON-like domain-containing protein</fullName>
    </submittedName>
</protein>
<name>A0A7X7R9P6_9RHOO</name>
<comment type="caution">
    <text evidence="2">The sequence shown here is derived from an EMBL/GenBank/DDBJ whole genome shotgun (WGS) entry which is preliminary data.</text>
</comment>
<dbReference type="AlphaFoldDB" id="A0A7X7R9P6"/>
<sequence length="213" mass="22791">MSQDPAQRPRVPTVTVGLRPHPSTATPAADPAQAADHGDIPAPALLATMYATPDGGAGFEFALEGLTAAELRIPAPAVPGPGEDLWRHTCFEVFLALAGEPGYREYNFSPSGEWAIYDFRAERERSDELGPAAAPTIRFDRHDDRLSLVAQVPAAALPAVPPGTELEAGLSAVLERSDGQLECWAVHHPGPTPDFHARAGFVLMFKTWQPPVD</sequence>
<evidence type="ECO:0000313" key="2">
    <source>
        <dbReference type="EMBL" id="NLF55874.1"/>
    </source>
</evidence>
<organism evidence="2 3">
    <name type="scientific">Thauera phenolivorans</name>
    <dbReference type="NCBI Taxonomy" id="1792543"/>
    <lineage>
        <taxon>Bacteria</taxon>
        <taxon>Pseudomonadati</taxon>
        <taxon>Pseudomonadota</taxon>
        <taxon>Betaproteobacteria</taxon>
        <taxon>Rhodocyclales</taxon>
        <taxon>Zoogloeaceae</taxon>
        <taxon>Thauera</taxon>
    </lineage>
</organism>
<dbReference type="EMBL" id="JAAYYV010000466">
    <property type="protein sequence ID" value="NLF55874.1"/>
    <property type="molecule type" value="Genomic_DNA"/>
</dbReference>
<accession>A0A7X7R9P6</accession>
<proteinExistence type="predicted"/>
<reference evidence="2 3" key="1">
    <citation type="journal article" date="2020" name="Biotechnol. Biofuels">
        <title>New insights from the biogas microbiome by comprehensive genome-resolved metagenomics of nearly 1600 species originating from multiple anaerobic digesters.</title>
        <authorList>
            <person name="Campanaro S."/>
            <person name="Treu L."/>
            <person name="Rodriguez-R L.M."/>
            <person name="Kovalovszki A."/>
            <person name="Ziels R.M."/>
            <person name="Maus I."/>
            <person name="Zhu X."/>
            <person name="Kougias P.G."/>
            <person name="Basile A."/>
            <person name="Luo G."/>
            <person name="Schluter A."/>
            <person name="Konstantinidis K.T."/>
            <person name="Angelidaki I."/>
        </authorList>
    </citation>
    <scope>NUCLEOTIDE SEQUENCE [LARGE SCALE GENOMIC DNA]</scope>
    <source>
        <strain evidence="2">AS06rmzACSIP_256</strain>
    </source>
</reference>
<evidence type="ECO:0000256" key="1">
    <source>
        <dbReference type="SAM" id="MobiDB-lite"/>
    </source>
</evidence>
<evidence type="ECO:0000313" key="3">
    <source>
        <dbReference type="Proteomes" id="UP000536534"/>
    </source>
</evidence>
<dbReference type="Proteomes" id="UP000536534">
    <property type="component" value="Unassembled WGS sequence"/>
</dbReference>
<feature type="compositionally biased region" description="Low complexity" evidence="1">
    <location>
        <begin position="24"/>
        <end position="35"/>
    </location>
</feature>